<reference evidence="1" key="1">
    <citation type="journal article" date="2021" name="Environ. Microbiol.">
        <title>Gene family expansions and transcriptome signatures uncover fungal adaptations to wood decay.</title>
        <authorList>
            <person name="Hage H."/>
            <person name="Miyauchi S."/>
            <person name="Viragh M."/>
            <person name="Drula E."/>
            <person name="Min B."/>
            <person name="Chaduli D."/>
            <person name="Navarro D."/>
            <person name="Favel A."/>
            <person name="Norest M."/>
            <person name="Lesage-Meessen L."/>
            <person name="Balint B."/>
            <person name="Merenyi Z."/>
            <person name="de Eugenio L."/>
            <person name="Morin E."/>
            <person name="Martinez A.T."/>
            <person name="Baldrian P."/>
            <person name="Stursova M."/>
            <person name="Martinez M.J."/>
            <person name="Novotny C."/>
            <person name="Magnuson J.K."/>
            <person name="Spatafora J.W."/>
            <person name="Maurice S."/>
            <person name="Pangilinan J."/>
            <person name="Andreopoulos W."/>
            <person name="LaButti K."/>
            <person name="Hundley H."/>
            <person name="Na H."/>
            <person name="Kuo A."/>
            <person name="Barry K."/>
            <person name="Lipzen A."/>
            <person name="Henrissat B."/>
            <person name="Riley R."/>
            <person name="Ahrendt S."/>
            <person name="Nagy L.G."/>
            <person name="Grigoriev I.V."/>
            <person name="Martin F."/>
            <person name="Rosso M.N."/>
        </authorList>
    </citation>
    <scope>NUCLEOTIDE SEQUENCE</scope>
    <source>
        <strain evidence="1">CBS 384.51</strain>
    </source>
</reference>
<evidence type="ECO:0000313" key="2">
    <source>
        <dbReference type="Proteomes" id="UP001055072"/>
    </source>
</evidence>
<accession>A0ACB8UKL0</accession>
<keyword evidence="2" id="KW-1185">Reference proteome</keyword>
<dbReference type="EMBL" id="MU274900">
    <property type="protein sequence ID" value="KAI0094778.1"/>
    <property type="molecule type" value="Genomic_DNA"/>
</dbReference>
<dbReference type="Proteomes" id="UP001055072">
    <property type="component" value="Unassembled WGS sequence"/>
</dbReference>
<name>A0ACB8UKL0_9APHY</name>
<protein>
    <submittedName>
        <fullName evidence="1">Uncharacterized protein</fullName>
    </submittedName>
</protein>
<gene>
    <name evidence="1" type="ORF">BDY19DRAFT_879982</name>
</gene>
<comment type="caution">
    <text evidence="1">The sequence shown here is derived from an EMBL/GenBank/DDBJ whole genome shotgun (WGS) entry which is preliminary data.</text>
</comment>
<evidence type="ECO:0000313" key="1">
    <source>
        <dbReference type="EMBL" id="KAI0094778.1"/>
    </source>
</evidence>
<proteinExistence type="predicted"/>
<organism evidence="1 2">
    <name type="scientific">Irpex rosettiformis</name>
    <dbReference type="NCBI Taxonomy" id="378272"/>
    <lineage>
        <taxon>Eukaryota</taxon>
        <taxon>Fungi</taxon>
        <taxon>Dikarya</taxon>
        <taxon>Basidiomycota</taxon>
        <taxon>Agaricomycotina</taxon>
        <taxon>Agaricomycetes</taxon>
        <taxon>Polyporales</taxon>
        <taxon>Irpicaceae</taxon>
        <taxon>Irpex</taxon>
    </lineage>
</organism>
<sequence>MSAASSSRTHIPYTKPGDDQDFSPGGDLSTSKAYLKQPHTVDSEDPESLAYAESVTLRGRSYYSPPRTRREQLLSYVGWYNPTVQKIYKYVQGPRPKVNLPDPTPLLGSAIQFRGRSYKLGLEPTLIHATRFLQHEWVFVLLATAYIVGMAFFARAQAWLTPSDSFISCTSVWWTMNAACGLDGRDCMPFDNTSFAFRCPAGCSGVTLHNPRTVGDETVNFVPLIVGGGDLDQTYRGDSFICAAAVQAGKISDSKGGCATMSLVGTFTDYLPFTANGLSSIGFPSQFPLSFHFEPTTELTHCTDYRNGALTFNVLITVLIFSVLRPKPIIAFWAIFCIGFWHITLFSQPRNLPPPIDQAFASFLPALFVAYYFWRVAWRFTLPAFRSAPIESSVWFLGPFWVGVLANLTTERIPIDRLTAQDIRGREGALTALIIIIIILVVIAINQVRIIRKTGWLLQYLGWYVFGGLCVLVIALLPNLQLRVHHYIIAIVLMPGTAWPTRLSAIYQGLLLGLFLNGVAAFGFDSILQTAADLRRDAVLGSDIPSFLTNATSFNASNPLTNRTIFWSPLPDASAGWDGFSLLVDDVERYVGVATNFSLAALKEGVPHFFRLAYTSQDQVADFTMPATLWPNGTWVDPLPGRT</sequence>